<dbReference type="EMBL" id="BSXT01000796">
    <property type="protein sequence ID" value="GMF34149.1"/>
    <property type="molecule type" value="Genomic_DNA"/>
</dbReference>
<reference evidence="5" key="1">
    <citation type="submission" date="2023-04" db="EMBL/GenBank/DDBJ databases">
        <title>Phytophthora fragariaefolia NBRC 109709.</title>
        <authorList>
            <person name="Ichikawa N."/>
            <person name="Sato H."/>
            <person name="Tonouchi N."/>
        </authorList>
    </citation>
    <scope>NUCLEOTIDE SEQUENCE</scope>
    <source>
        <strain evidence="5">NBRC 109709</strain>
    </source>
</reference>
<sequence>MSWIDKFDVAVPAYQVTDGKVFFAIKLTRSDARAPVPATPSPNGECTTLRSYSQFRRLWKTLRERVDEPPTGAKSHRLLALGAAHKCRCAGDRCEFDALYPMLQSFPFPSRRSLRSKLTGLDHAAVNERRDGLAAFLALLNGFFGSFAAATVRDKLQDGSCFVLKPYANFLGAAEHFPVTASSALHRPLVLEGWRQQCADKMLNQGEEEDDGGFRDSEPEVSEVRLASPYTVESQMEEASTSEEEVVETERTTLPSLQVKTVRVHTMHSFMEEFCEHVLSQFASDIDELNSPDLTEARRWEICLYVACRIGHTYAVQLILFNYADANTVMSDGSSCLHIAARMGRADIVALLLDEGAGVNVANDAGVTPLIAACRNGCVDVVNILLDAGATVSACSKRGTYPLHAAIVSQNLEIVALLVDCGANVNVMTASGITPLHFAAKLGSLAISEYLLRHDADPEKRTKNDSDAMMIAEANGHATICELFQRFSGFVTSDRVGADYLLNLSETDKAPDMVRLLSQHRLSRVAA</sequence>
<dbReference type="SMART" id="SM00248">
    <property type="entry name" value="ANK"/>
    <property type="match status" value="6"/>
</dbReference>
<dbReference type="AlphaFoldDB" id="A0A9W6X9H1"/>
<dbReference type="Gene3D" id="3.30.1520.10">
    <property type="entry name" value="Phox-like domain"/>
    <property type="match status" value="1"/>
</dbReference>
<dbReference type="Pfam" id="PF12796">
    <property type="entry name" value="Ank_2"/>
    <property type="match status" value="2"/>
</dbReference>
<evidence type="ECO:0000313" key="5">
    <source>
        <dbReference type="EMBL" id="GMF34149.1"/>
    </source>
</evidence>
<feature type="repeat" description="ANK" evidence="3">
    <location>
        <begin position="365"/>
        <end position="397"/>
    </location>
</feature>
<protein>
    <submittedName>
        <fullName evidence="5">Unnamed protein product</fullName>
    </submittedName>
</protein>
<evidence type="ECO:0000256" key="2">
    <source>
        <dbReference type="ARBA" id="ARBA00023043"/>
    </source>
</evidence>
<organism evidence="5 6">
    <name type="scientific">Phytophthora fragariaefolia</name>
    <dbReference type="NCBI Taxonomy" id="1490495"/>
    <lineage>
        <taxon>Eukaryota</taxon>
        <taxon>Sar</taxon>
        <taxon>Stramenopiles</taxon>
        <taxon>Oomycota</taxon>
        <taxon>Peronosporomycetes</taxon>
        <taxon>Peronosporales</taxon>
        <taxon>Peronosporaceae</taxon>
        <taxon>Phytophthora</taxon>
    </lineage>
</organism>
<feature type="repeat" description="ANK" evidence="3">
    <location>
        <begin position="431"/>
        <end position="463"/>
    </location>
</feature>
<dbReference type="GO" id="GO:0004842">
    <property type="term" value="F:ubiquitin-protein transferase activity"/>
    <property type="evidence" value="ECO:0007669"/>
    <property type="project" value="TreeGrafter"/>
</dbReference>
<feature type="repeat" description="ANK" evidence="3">
    <location>
        <begin position="398"/>
        <end position="430"/>
    </location>
</feature>
<keyword evidence="1" id="KW-0677">Repeat</keyword>
<feature type="region of interest" description="Disordered" evidence="4">
    <location>
        <begin position="228"/>
        <end position="252"/>
    </location>
</feature>
<dbReference type="InterPro" id="IPR036871">
    <property type="entry name" value="PX_dom_sf"/>
</dbReference>
<dbReference type="GO" id="GO:0035091">
    <property type="term" value="F:phosphatidylinositol binding"/>
    <property type="evidence" value="ECO:0007669"/>
    <property type="project" value="InterPro"/>
</dbReference>
<dbReference type="InterPro" id="IPR036770">
    <property type="entry name" value="Ankyrin_rpt-contain_sf"/>
</dbReference>
<dbReference type="PROSITE" id="PS50088">
    <property type="entry name" value="ANK_REPEAT"/>
    <property type="match status" value="4"/>
</dbReference>
<comment type="caution">
    <text evidence="5">The sequence shown here is derived from an EMBL/GenBank/DDBJ whole genome shotgun (WGS) entry which is preliminary data.</text>
</comment>
<dbReference type="OrthoDB" id="20872at2759"/>
<proteinExistence type="predicted"/>
<feature type="repeat" description="ANK" evidence="3">
    <location>
        <begin position="332"/>
        <end position="364"/>
    </location>
</feature>
<dbReference type="InterPro" id="IPR002110">
    <property type="entry name" value="Ankyrin_rpt"/>
</dbReference>
<dbReference type="GO" id="GO:0085020">
    <property type="term" value="P:protein K6-linked ubiquitination"/>
    <property type="evidence" value="ECO:0007669"/>
    <property type="project" value="TreeGrafter"/>
</dbReference>
<dbReference type="PANTHER" id="PTHR24171">
    <property type="entry name" value="ANKYRIN REPEAT DOMAIN-CONTAINING PROTEIN 39-RELATED"/>
    <property type="match status" value="1"/>
</dbReference>
<evidence type="ECO:0000256" key="1">
    <source>
        <dbReference type="ARBA" id="ARBA00022737"/>
    </source>
</evidence>
<evidence type="ECO:0000313" key="6">
    <source>
        <dbReference type="Proteomes" id="UP001165121"/>
    </source>
</evidence>
<dbReference type="PANTHER" id="PTHR24171:SF9">
    <property type="entry name" value="ANKYRIN REPEAT DOMAIN-CONTAINING PROTEIN 39"/>
    <property type="match status" value="1"/>
</dbReference>
<gene>
    <name evidence="5" type="ORF">Pfra01_000869000</name>
</gene>
<evidence type="ECO:0000256" key="3">
    <source>
        <dbReference type="PROSITE-ProRule" id="PRU00023"/>
    </source>
</evidence>
<accession>A0A9W6X9H1</accession>
<dbReference type="SUPFAM" id="SSF48403">
    <property type="entry name" value="Ankyrin repeat"/>
    <property type="match status" value="1"/>
</dbReference>
<dbReference type="Gene3D" id="1.25.40.20">
    <property type="entry name" value="Ankyrin repeat-containing domain"/>
    <property type="match status" value="1"/>
</dbReference>
<evidence type="ECO:0000256" key="4">
    <source>
        <dbReference type="SAM" id="MobiDB-lite"/>
    </source>
</evidence>
<keyword evidence="6" id="KW-1185">Reference proteome</keyword>
<dbReference type="PRINTS" id="PR01415">
    <property type="entry name" value="ANKYRIN"/>
</dbReference>
<keyword evidence="2 3" id="KW-0040">ANK repeat</keyword>
<dbReference type="PROSITE" id="PS50297">
    <property type="entry name" value="ANK_REP_REGION"/>
    <property type="match status" value="4"/>
</dbReference>
<name>A0A9W6X9H1_9STRA</name>
<dbReference type="Proteomes" id="UP001165121">
    <property type="component" value="Unassembled WGS sequence"/>
</dbReference>